<reference evidence="1 2" key="1">
    <citation type="submission" date="2015-04" db="EMBL/GenBank/DDBJ databases">
        <title>Complete genome sequence of Schizopora paradoxa KUC8140, a cosmopolitan wood degrader in East Asia.</title>
        <authorList>
            <consortium name="DOE Joint Genome Institute"/>
            <person name="Min B."/>
            <person name="Park H."/>
            <person name="Jang Y."/>
            <person name="Kim J.-J."/>
            <person name="Kim K.H."/>
            <person name="Pangilinan J."/>
            <person name="Lipzen A."/>
            <person name="Riley R."/>
            <person name="Grigoriev I.V."/>
            <person name="Spatafora J.W."/>
            <person name="Choi I.-G."/>
        </authorList>
    </citation>
    <scope>NUCLEOTIDE SEQUENCE [LARGE SCALE GENOMIC DNA]</scope>
    <source>
        <strain evidence="1 2">KUC8140</strain>
    </source>
</reference>
<dbReference type="Proteomes" id="UP000053477">
    <property type="component" value="Unassembled WGS sequence"/>
</dbReference>
<dbReference type="InParanoid" id="A0A0H2S6K2"/>
<organism evidence="1 2">
    <name type="scientific">Schizopora paradoxa</name>
    <dbReference type="NCBI Taxonomy" id="27342"/>
    <lineage>
        <taxon>Eukaryota</taxon>
        <taxon>Fungi</taxon>
        <taxon>Dikarya</taxon>
        <taxon>Basidiomycota</taxon>
        <taxon>Agaricomycotina</taxon>
        <taxon>Agaricomycetes</taxon>
        <taxon>Hymenochaetales</taxon>
        <taxon>Schizoporaceae</taxon>
        <taxon>Schizopora</taxon>
    </lineage>
</organism>
<dbReference type="OrthoDB" id="3003360at2759"/>
<name>A0A0H2S6K2_9AGAM</name>
<dbReference type="EMBL" id="KQ085977">
    <property type="protein sequence ID" value="KLO12441.1"/>
    <property type="molecule type" value="Genomic_DNA"/>
</dbReference>
<accession>A0A0H2S6K2</accession>
<dbReference type="AlphaFoldDB" id="A0A0H2S6K2"/>
<gene>
    <name evidence="1" type="ORF">SCHPADRAFT_890762</name>
</gene>
<sequence length="502" mass="55998">MTSKSIALFGSHTEEFVSELKNANYELVKYGSSTEIEFDSPQQAVVVVSGVEHGFDHRAHLSDVLKSGKVLVVFVPGEEFLAVLHDITKTPIDLSKIQTTTERPLMVYEAHGTIRVVLPAKDTTVTYAHPLVSEEGDVLRNTEGNENPAVEVSSTPSSRASDAVKLLNDAVNNIQSPPPAGAGASNNDSLDPGSDVAFYKSTIVTVPHSFAMTKLVWSPEGKYMATTSDPKLIQGYLLTWNIYVYVYATDKNPAGTTPEDYKGTIYTYMLHRYDDSSFVHDSKAAPRWLGPNSSVPGESDAALYFVDYLEYLIEDTSGKLRKYSSQPDSAKFERDTNGGTVHFNYNISQNQAMTLFRANKKQTFNFTAAFEKPCSWRSFQLHNGGIDTQSTHNITGFSLAYNDYYDYWADPDFKSHAWWDPGVYNSDIVKPLPEDNLRLDGLNVYSSSVGNFPLKFKVNFNAVAFKGRGWRTDTDDKYTHKQTDGVSSSFEMDFNLDLSKWD</sequence>
<keyword evidence="2" id="KW-1185">Reference proteome</keyword>
<evidence type="ECO:0000313" key="1">
    <source>
        <dbReference type="EMBL" id="KLO12441.1"/>
    </source>
</evidence>
<evidence type="ECO:0000313" key="2">
    <source>
        <dbReference type="Proteomes" id="UP000053477"/>
    </source>
</evidence>
<protein>
    <submittedName>
        <fullName evidence="1">Uncharacterized protein</fullName>
    </submittedName>
</protein>
<proteinExistence type="predicted"/>